<keyword evidence="1 4" id="KW-0378">Hydrolase</keyword>
<evidence type="ECO:0000313" key="4">
    <source>
        <dbReference type="EMBL" id="NLV15060.1"/>
    </source>
</evidence>
<dbReference type="SMART" id="SM00849">
    <property type="entry name" value="Lactamase_B"/>
    <property type="match status" value="1"/>
</dbReference>
<sequence>MSGSAGASVRLLRNATVLVDVGDVTFLVDPMFASPGENPPVPNSPNDRRNPLVPMPDGDLSYDAVVVTHRHQDHWDAAAKAELDADVPLFCQPEEADAFIDEDFTDVRPVNDEASIGRVSIHRTPGRHGHGELAAEMGPVSGFVFEGDETVYVAGDTIWYEPVEETLDRFEPDLVVLNGGEAQFEQGDPITMGVEDITAVRDATAATVVVVHMEAINHCLLSRDELRSATEGVRVPDDGEWVNR</sequence>
<feature type="domain" description="Metallo-beta-lactamase" evidence="3">
    <location>
        <begin position="12"/>
        <end position="212"/>
    </location>
</feature>
<evidence type="ECO:0000256" key="2">
    <source>
        <dbReference type="SAM" id="MobiDB-lite"/>
    </source>
</evidence>
<accession>A0A847URJ7</accession>
<dbReference type="InterPro" id="IPR036866">
    <property type="entry name" value="RibonucZ/Hydroxyglut_hydro"/>
</dbReference>
<dbReference type="PANTHER" id="PTHR43546:SF9">
    <property type="entry name" value="L-ASCORBATE-6-PHOSPHATE LACTONASE ULAG-RELATED"/>
    <property type="match status" value="1"/>
</dbReference>
<evidence type="ECO:0000256" key="1">
    <source>
        <dbReference type="ARBA" id="ARBA00022801"/>
    </source>
</evidence>
<dbReference type="InterPro" id="IPR001279">
    <property type="entry name" value="Metallo-B-lactamas"/>
</dbReference>
<dbReference type="PANTHER" id="PTHR43546">
    <property type="entry name" value="UPF0173 METAL-DEPENDENT HYDROLASE MJ1163-RELATED"/>
    <property type="match status" value="1"/>
</dbReference>
<reference evidence="4" key="1">
    <citation type="submission" date="2019-12" db="EMBL/GenBank/DDBJ databases">
        <title>Whole genome sequencing of Haloarcula argentinensis strain pws5.</title>
        <authorList>
            <person name="Verma D.K."/>
            <person name="Gopal K."/>
            <person name="Prasad E.S."/>
        </authorList>
    </citation>
    <scope>NUCLEOTIDE SEQUENCE</scope>
    <source>
        <strain evidence="4">Pws5</strain>
    </source>
</reference>
<dbReference type="AlphaFoldDB" id="A0A847URJ7"/>
<evidence type="ECO:0000313" key="5">
    <source>
        <dbReference type="Proteomes" id="UP000641625"/>
    </source>
</evidence>
<dbReference type="Proteomes" id="UP000641625">
    <property type="component" value="Unassembled WGS sequence"/>
</dbReference>
<gene>
    <name evidence="4" type="ORF">GOC77_17490</name>
</gene>
<evidence type="ECO:0000259" key="3">
    <source>
        <dbReference type="SMART" id="SM00849"/>
    </source>
</evidence>
<protein>
    <submittedName>
        <fullName evidence="4">MBL fold metallo-hydrolase</fullName>
    </submittedName>
</protein>
<dbReference type="InterPro" id="IPR050114">
    <property type="entry name" value="UPF0173_UPF0282_UlaG_hydrolase"/>
</dbReference>
<proteinExistence type="predicted"/>
<dbReference type="RefSeq" id="WP_170098408.1">
    <property type="nucleotide sequence ID" value="NZ_WOWA01000009.1"/>
</dbReference>
<feature type="region of interest" description="Disordered" evidence="2">
    <location>
        <begin position="35"/>
        <end position="55"/>
    </location>
</feature>
<organism evidence="4 5">
    <name type="scientific">Haloarcula argentinensis</name>
    <dbReference type="NCBI Taxonomy" id="43776"/>
    <lineage>
        <taxon>Archaea</taxon>
        <taxon>Methanobacteriati</taxon>
        <taxon>Methanobacteriota</taxon>
        <taxon>Stenosarchaea group</taxon>
        <taxon>Halobacteria</taxon>
        <taxon>Halobacteriales</taxon>
        <taxon>Haloarculaceae</taxon>
        <taxon>Haloarcula</taxon>
    </lineage>
</organism>
<dbReference type="Gene3D" id="3.60.15.10">
    <property type="entry name" value="Ribonuclease Z/Hydroxyacylglutathione hydrolase-like"/>
    <property type="match status" value="1"/>
</dbReference>
<name>A0A847URJ7_HALAR</name>
<dbReference type="EMBL" id="WOWA01000009">
    <property type="protein sequence ID" value="NLV15060.1"/>
    <property type="molecule type" value="Genomic_DNA"/>
</dbReference>
<comment type="caution">
    <text evidence="4">The sequence shown here is derived from an EMBL/GenBank/DDBJ whole genome shotgun (WGS) entry which is preliminary data.</text>
</comment>
<dbReference type="Pfam" id="PF12706">
    <property type="entry name" value="Lactamase_B_2"/>
    <property type="match status" value="1"/>
</dbReference>
<dbReference type="SUPFAM" id="SSF56281">
    <property type="entry name" value="Metallo-hydrolase/oxidoreductase"/>
    <property type="match status" value="1"/>
</dbReference>
<dbReference type="GO" id="GO:0016787">
    <property type="term" value="F:hydrolase activity"/>
    <property type="evidence" value="ECO:0007669"/>
    <property type="project" value="UniProtKB-KW"/>
</dbReference>